<dbReference type="Proteomes" id="UP000472264">
    <property type="component" value="Unassembled WGS sequence"/>
</dbReference>
<protein>
    <submittedName>
        <fullName evidence="1">Uncharacterized protein</fullName>
    </submittedName>
</protein>
<organism evidence="1 2">
    <name type="scientific">Echeneis naucrates</name>
    <name type="common">Live sharksucker</name>
    <dbReference type="NCBI Taxonomy" id="173247"/>
    <lineage>
        <taxon>Eukaryota</taxon>
        <taxon>Metazoa</taxon>
        <taxon>Chordata</taxon>
        <taxon>Craniata</taxon>
        <taxon>Vertebrata</taxon>
        <taxon>Euteleostomi</taxon>
        <taxon>Actinopterygii</taxon>
        <taxon>Neopterygii</taxon>
        <taxon>Teleostei</taxon>
        <taxon>Neoteleostei</taxon>
        <taxon>Acanthomorphata</taxon>
        <taxon>Carangaria</taxon>
        <taxon>Carangiformes</taxon>
        <taxon>Echeneidae</taxon>
        <taxon>Echeneis</taxon>
    </lineage>
</organism>
<dbReference type="InterPro" id="IPR036691">
    <property type="entry name" value="Endo/exonu/phosph_ase_sf"/>
</dbReference>
<sequence>NGLPTLINTNTIEKSILIYKDNKGRILIIDIIVNNSTFRIIHIYADNCEKERKELFNKLGRWINTRTIIIEDFNTVLSKSDVSINNVYKNDISRTTLYDLMNKQFSRRQVVKGKLRQSRIDLYGFGLHLLHR</sequence>
<keyword evidence="2" id="KW-1185">Reference proteome</keyword>
<evidence type="ECO:0000313" key="2">
    <source>
        <dbReference type="Proteomes" id="UP000472264"/>
    </source>
</evidence>
<proteinExistence type="predicted"/>
<name>A0A665UF58_ECHNA</name>
<dbReference type="SUPFAM" id="SSF56219">
    <property type="entry name" value="DNase I-like"/>
    <property type="match status" value="1"/>
</dbReference>
<accession>A0A665UF58</accession>
<dbReference type="InParanoid" id="A0A665UF58"/>
<evidence type="ECO:0000313" key="1">
    <source>
        <dbReference type="Ensembl" id="ENSENLP00000017804.1"/>
    </source>
</evidence>
<dbReference type="Gene3D" id="3.60.10.10">
    <property type="entry name" value="Endonuclease/exonuclease/phosphatase"/>
    <property type="match status" value="1"/>
</dbReference>
<dbReference type="Ensembl" id="ENSENLT00000018450.1">
    <property type="protein sequence ID" value="ENSENLP00000017804.1"/>
    <property type="gene ID" value="ENSENLG00000008176.1"/>
</dbReference>
<reference evidence="1" key="1">
    <citation type="submission" date="2025-08" db="UniProtKB">
        <authorList>
            <consortium name="Ensembl"/>
        </authorList>
    </citation>
    <scope>IDENTIFICATION</scope>
</reference>
<dbReference type="AlphaFoldDB" id="A0A665UF58"/>
<reference evidence="1" key="2">
    <citation type="submission" date="2025-09" db="UniProtKB">
        <authorList>
            <consortium name="Ensembl"/>
        </authorList>
    </citation>
    <scope>IDENTIFICATION</scope>
</reference>